<dbReference type="AlphaFoldDB" id="A0AAW0AN38"/>
<keyword evidence="3" id="KW-1185">Reference proteome</keyword>
<evidence type="ECO:0000313" key="2">
    <source>
        <dbReference type="EMBL" id="KAK7014282.1"/>
    </source>
</evidence>
<sequence length="214" mass="23918">MSDGVGSTGTSMSGAELSPRRHVDLIHVSAQHITNSVPLSSVRQNRRPCPITRPTSASPAQQTKPKLENRILCVVGAAPDSSLEPRPQAHLHPHTLINSSPFRTQHCMRPRPPLAKSWRSSIRYPAPVSRNSRLPSSADKPSELQERNRALGGMLLGRVRRLCPKERECPQRAQSRLGRLDGARLKTTYVRKIRPPKTRVHRWVVRGSPDNTIR</sequence>
<evidence type="ECO:0000313" key="3">
    <source>
        <dbReference type="Proteomes" id="UP001362999"/>
    </source>
</evidence>
<reference evidence="2 3" key="1">
    <citation type="journal article" date="2024" name="J Genomics">
        <title>Draft genome sequencing and assembly of Favolaschia claudopus CIRM-BRFM 2984 isolated from oak limbs.</title>
        <authorList>
            <person name="Navarro D."/>
            <person name="Drula E."/>
            <person name="Chaduli D."/>
            <person name="Cazenave R."/>
            <person name="Ahrendt S."/>
            <person name="Wang J."/>
            <person name="Lipzen A."/>
            <person name="Daum C."/>
            <person name="Barry K."/>
            <person name="Grigoriev I.V."/>
            <person name="Favel A."/>
            <person name="Rosso M.N."/>
            <person name="Martin F."/>
        </authorList>
    </citation>
    <scope>NUCLEOTIDE SEQUENCE [LARGE SCALE GENOMIC DNA]</scope>
    <source>
        <strain evidence="2 3">CIRM-BRFM 2984</strain>
    </source>
</reference>
<dbReference type="EMBL" id="JAWWNJ010000057">
    <property type="protein sequence ID" value="KAK7014282.1"/>
    <property type="molecule type" value="Genomic_DNA"/>
</dbReference>
<proteinExistence type="predicted"/>
<feature type="compositionally biased region" description="Polar residues" evidence="1">
    <location>
        <begin position="53"/>
        <end position="64"/>
    </location>
</feature>
<feature type="region of interest" description="Disordered" evidence="1">
    <location>
        <begin position="37"/>
        <end position="65"/>
    </location>
</feature>
<evidence type="ECO:0000256" key="1">
    <source>
        <dbReference type="SAM" id="MobiDB-lite"/>
    </source>
</evidence>
<protein>
    <submittedName>
        <fullName evidence="2">Uncharacterized protein</fullName>
    </submittedName>
</protein>
<organism evidence="2 3">
    <name type="scientific">Favolaschia claudopus</name>
    <dbReference type="NCBI Taxonomy" id="2862362"/>
    <lineage>
        <taxon>Eukaryota</taxon>
        <taxon>Fungi</taxon>
        <taxon>Dikarya</taxon>
        <taxon>Basidiomycota</taxon>
        <taxon>Agaricomycotina</taxon>
        <taxon>Agaricomycetes</taxon>
        <taxon>Agaricomycetidae</taxon>
        <taxon>Agaricales</taxon>
        <taxon>Marasmiineae</taxon>
        <taxon>Mycenaceae</taxon>
        <taxon>Favolaschia</taxon>
    </lineage>
</organism>
<accession>A0AAW0AN38</accession>
<comment type="caution">
    <text evidence="2">The sequence shown here is derived from an EMBL/GenBank/DDBJ whole genome shotgun (WGS) entry which is preliminary data.</text>
</comment>
<gene>
    <name evidence="2" type="ORF">R3P38DRAFT_3362563</name>
</gene>
<dbReference type="Proteomes" id="UP001362999">
    <property type="component" value="Unassembled WGS sequence"/>
</dbReference>
<feature type="region of interest" description="Disordered" evidence="1">
    <location>
        <begin position="126"/>
        <end position="145"/>
    </location>
</feature>
<name>A0AAW0AN38_9AGAR</name>